<keyword evidence="1" id="KW-0812">Transmembrane</keyword>
<name>A0AB39BWS6_9BACI</name>
<sequence>MTDPTNREILEELKAINQKLDEVNERAKKPKGLSTPMVIIAIALGFYILGPMLSTLLMLLFDL</sequence>
<reference evidence="2" key="1">
    <citation type="submission" date="2024-07" db="EMBL/GenBank/DDBJ databases">
        <title>Identification and characteristics of an arsenic-resistant bacterial isolate, which belongs to a novel species.</title>
        <authorList>
            <person name="Juszczyk A."/>
            <person name="Kowalczyk A."/>
            <person name="Was K."/>
            <person name="Kosowicz W."/>
            <person name="Budzyn A."/>
            <person name="Latowski D."/>
        </authorList>
    </citation>
    <scope>NUCLEOTIDE SEQUENCE</scope>
    <source>
        <strain evidence="2">As8PL</strain>
    </source>
</reference>
<keyword evidence="1" id="KW-0472">Membrane</keyword>
<organism evidence="2">
    <name type="scientific">Alkalihalophilus sp. As8PL</name>
    <dbReference type="NCBI Taxonomy" id="3237103"/>
    <lineage>
        <taxon>Bacteria</taxon>
        <taxon>Bacillati</taxon>
        <taxon>Bacillota</taxon>
        <taxon>Bacilli</taxon>
        <taxon>Bacillales</taxon>
        <taxon>Bacillaceae</taxon>
        <taxon>Alkalihalophilus</taxon>
    </lineage>
</organism>
<evidence type="ECO:0000256" key="1">
    <source>
        <dbReference type="SAM" id="Phobius"/>
    </source>
</evidence>
<feature type="transmembrane region" description="Helical" evidence="1">
    <location>
        <begin position="38"/>
        <end position="61"/>
    </location>
</feature>
<dbReference type="RefSeq" id="WP_368505197.1">
    <property type="nucleotide sequence ID" value="NZ_CP162551.1"/>
</dbReference>
<protein>
    <submittedName>
        <fullName evidence="2">Uncharacterized protein</fullName>
    </submittedName>
</protein>
<evidence type="ECO:0000313" key="2">
    <source>
        <dbReference type="EMBL" id="XDI37869.1"/>
    </source>
</evidence>
<keyword evidence="1" id="KW-1133">Transmembrane helix</keyword>
<dbReference type="EMBL" id="CP162551">
    <property type="protein sequence ID" value="XDI37869.1"/>
    <property type="molecule type" value="Genomic_DNA"/>
</dbReference>
<proteinExistence type="predicted"/>
<gene>
    <name evidence="2" type="ORF">AB3N04_06030</name>
</gene>
<dbReference type="AlphaFoldDB" id="A0AB39BWS6"/>
<accession>A0AB39BWS6</accession>